<gene>
    <name evidence="2" type="ORF">NTU39_00205</name>
</gene>
<keyword evidence="2" id="KW-0614">Plasmid</keyword>
<evidence type="ECO:0000313" key="3">
    <source>
        <dbReference type="Proteomes" id="UP001058980"/>
    </source>
</evidence>
<sequence>MSQQVTSEPKARGRGRAVSIDAKIAEIEEQLKVLKEKKRLEDKAALDKNRKAILDLFKSEGIDTVDVASWDKAMPQIRKALGVPTGGSGNVAAGAPLSGSE</sequence>
<evidence type="ECO:0000313" key="2">
    <source>
        <dbReference type="EMBL" id="UVA77191.1"/>
    </source>
</evidence>
<keyword evidence="1" id="KW-0175">Coiled coil</keyword>
<dbReference type="RefSeq" id="WP_257957847.1">
    <property type="nucleotide sequence ID" value="NZ_CP102779.1"/>
</dbReference>
<protein>
    <submittedName>
        <fullName evidence="2">Uncharacterized protein</fullName>
    </submittedName>
</protein>
<accession>A0ABY5Q8X3</accession>
<geneLocation type="plasmid" evidence="2 3">
    <name>unnamed</name>
</geneLocation>
<keyword evidence="3" id="KW-1185">Reference proteome</keyword>
<proteinExistence type="predicted"/>
<feature type="coiled-coil region" evidence="1">
    <location>
        <begin position="17"/>
        <end position="44"/>
    </location>
</feature>
<dbReference type="Proteomes" id="UP001058980">
    <property type="component" value="Plasmid unnamed"/>
</dbReference>
<dbReference type="EMBL" id="CP102779">
    <property type="protein sequence ID" value="UVA77191.1"/>
    <property type="molecule type" value="Genomic_DNA"/>
</dbReference>
<evidence type="ECO:0000256" key="1">
    <source>
        <dbReference type="SAM" id="Coils"/>
    </source>
</evidence>
<reference evidence="2" key="1">
    <citation type="submission" date="2022-08" db="EMBL/GenBank/DDBJ databases">
        <title>Multi-unit outbreak of Pandoraea commovens among non-cystic fibrosis intensive care patients from 2019 to 2021 in Berlin, Germany.</title>
        <authorList>
            <person name="Menzel P."/>
        </authorList>
    </citation>
    <scope>NUCLEOTIDE SEQUENCE</scope>
    <source>
        <strain evidence="2">LB-19-202-79</strain>
        <plasmid evidence="2">unnamed</plasmid>
    </source>
</reference>
<organism evidence="2 3">
    <name type="scientific">Pandoraea commovens</name>
    <dbReference type="NCBI Taxonomy" id="2508289"/>
    <lineage>
        <taxon>Bacteria</taxon>
        <taxon>Pseudomonadati</taxon>
        <taxon>Pseudomonadota</taxon>
        <taxon>Betaproteobacteria</taxon>
        <taxon>Burkholderiales</taxon>
        <taxon>Burkholderiaceae</taxon>
        <taxon>Pandoraea</taxon>
    </lineage>
</organism>
<name>A0ABY5Q8X3_9BURK</name>